<protein>
    <submittedName>
        <fullName evidence="2">Uncharacterized protein</fullName>
    </submittedName>
</protein>
<feature type="signal peptide" evidence="1">
    <location>
        <begin position="1"/>
        <end position="30"/>
    </location>
</feature>
<dbReference type="Proteomes" id="UP000220691">
    <property type="component" value="Unassembled WGS sequence"/>
</dbReference>
<gene>
    <name evidence="2" type="ORF">CN553_26085</name>
</gene>
<dbReference type="EMBL" id="NUAN01000196">
    <property type="protein sequence ID" value="PEN86082.1"/>
    <property type="molecule type" value="Genomic_DNA"/>
</dbReference>
<accession>A0A9X6U767</accession>
<evidence type="ECO:0000313" key="2">
    <source>
        <dbReference type="EMBL" id="PEN86082.1"/>
    </source>
</evidence>
<keyword evidence="1" id="KW-0732">Signal</keyword>
<evidence type="ECO:0000256" key="1">
    <source>
        <dbReference type="SAM" id="SignalP"/>
    </source>
</evidence>
<comment type="caution">
    <text evidence="2">The sequence shown here is derived from an EMBL/GenBank/DDBJ whole genome shotgun (WGS) entry which is preliminary data.</text>
</comment>
<feature type="chain" id="PRO_5040936710" evidence="1">
    <location>
        <begin position="31"/>
        <end position="226"/>
    </location>
</feature>
<evidence type="ECO:0000313" key="3">
    <source>
        <dbReference type="Proteomes" id="UP000220691"/>
    </source>
</evidence>
<proteinExistence type="predicted"/>
<name>A0A9X6U767_BACCE</name>
<dbReference type="RefSeq" id="WP_098127544.1">
    <property type="nucleotide sequence ID" value="NZ_NUAN01000196.1"/>
</dbReference>
<sequence length="226" mass="24735">MLNKKLLSFSLCAGLTTSMLLSGGSLTAFAAENEDGWEKIENKDVVNAYSQYIQAFLHGPILKNVMFDKHKFTISKANITKEANGTFKVTGELVHELTARPSDKVKYEFIKKDGKITAVKMDVNRGGWIHYSAERWAKLANGLIQYSAPKVAEVAKSTGLAEVAKVAGYSVSEESIRGYSVSKESIGNAASTMGKFIEGDWEKELTNIINIFTLVDDSQLNAVAVN</sequence>
<dbReference type="AlphaFoldDB" id="A0A9X6U767"/>
<organism evidence="2 3">
    <name type="scientific">Bacillus cereus</name>
    <dbReference type="NCBI Taxonomy" id="1396"/>
    <lineage>
        <taxon>Bacteria</taxon>
        <taxon>Bacillati</taxon>
        <taxon>Bacillota</taxon>
        <taxon>Bacilli</taxon>
        <taxon>Bacillales</taxon>
        <taxon>Bacillaceae</taxon>
        <taxon>Bacillus</taxon>
        <taxon>Bacillus cereus group</taxon>
    </lineage>
</organism>
<reference evidence="2 3" key="1">
    <citation type="submission" date="2017-09" db="EMBL/GenBank/DDBJ databases">
        <title>Large-scale bioinformatics analysis of Bacillus genomes uncovers conserved roles of natural products in bacterial physiology.</title>
        <authorList>
            <consortium name="Agbiome Team Llc"/>
            <person name="Bleich R.M."/>
            <person name="Kirk G.J."/>
            <person name="Santa Maria K.C."/>
            <person name="Allen S.E."/>
            <person name="Farag S."/>
            <person name="Shank E.A."/>
            <person name="Bowers A."/>
        </authorList>
    </citation>
    <scope>NUCLEOTIDE SEQUENCE [LARGE SCALE GENOMIC DNA]</scope>
    <source>
        <strain evidence="2 3">AFS027647</strain>
    </source>
</reference>